<organism evidence="1 2">
    <name type="scientific">Colletotrichum higginsianum (strain IMI 349063)</name>
    <name type="common">Crucifer anthracnose fungus</name>
    <dbReference type="NCBI Taxonomy" id="759273"/>
    <lineage>
        <taxon>Eukaryota</taxon>
        <taxon>Fungi</taxon>
        <taxon>Dikarya</taxon>
        <taxon>Ascomycota</taxon>
        <taxon>Pezizomycotina</taxon>
        <taxon>Sordariomycetes</taxon>
        <taxon>Hypocreomycetidae</taxon>
        <taxon>Glomerellales</taxon>
        <taxon>Glomerellaceae</taxon>
        <taxon>Colletotrichum</taxon>
        <taxon>Colletotrichum destructivum species complex</taxon>
    </lineage>
</organism>
<dbReference type="KEGG" id="chig:CH63R_14015"/>
<evidence type="ECO:0000313" key="1">
    <source>
        <dbReference type="EMBL" id="OBR02789.1"/>
    </source>
</evidence>
<sequence length="196" mass="21583">MEPIRPQLGTAFGSNNEYADKCGIGKALEEFKENPSYVPHIATIVGVETVCFGVRLASKVYRFTSWGPDDFLIAAAYVLSVATLPLTVISSSSYSRYIRTPLVQLHIALHEPLDFVKTDADANTYTSRQRPESDTIQTSGPSTLTKSLSLAKQTLLTAYFAPYRLVVPNYPLSYFYCVYFLRAVRGTSGCFGAPSP</sequence>
<dbReference type="RefSeq" id="XP_018151307.1">
    <property type="nucleotide sequence ID" value="XM_018308989.1"/>
</dbReference>
<dbReference type="Proteomes" id="UP000092177">
    <property type="component" value="Chromosome 10"/>
</dbReference>
<dbReference type="AlphaFoldDB" id="A0A1B7XSQ1"/>
<comment type="caution">
    <text evidence="1">The sequence shown here is derived from an EMBL/GenBank/DDBJ whole genome shotgun (WGS) entry which is preliminary data.</text>
</comment>
<accession>A0A1B7XSQ1</accession>
<dbReference type="VEuPathDB" id="FungiDB:CH63R_14015"/>
<dbReference type="GeneID" id="28873096"/>
<keyword evidence="2" id="KW-1185">Reference proteome</keyword>
<dbReference type="EMBL" id="LTAN01000010">
    <property type="protein sequence ID" value="OBR02789.1"/>
    <property type="molecule type" value="Genomic_DNA"/>
</dbReference>
<reference evidence="2" key="1">
    <citation type="journal article" date="2017" name="BMC Genomics">
        <title>Gapless genome assembly of Colletotrichum higginsianum reveals chromosome structure and association of transposable elements with secondary metabolite gene clusters.</title>
        <authorList>
            <person name="Dallery J.-F."/>
            <person name="Lapalu N."/>
            <person name="Zampounis A."/>
            <person name="Pigne S."/>
            <person name="Luyten I."/>
            <person name="Amselem J."/>
            <person name="Wittenberg A.H.J."/>
            <person name="Zhou S."/>
            <person name="de Queiroz M.V."/>
            <person name="Robin G.P."/>
            <person name="Auger A."/>
            <person name="Hainaut M."/>
            <person name="Henrissat B."/>
            <person name="Kim K.-T."/>
            <person name="Lee Y.-H."/>
            <person name="Lespinet O."/>
            <person name="Schwartz D.C."/>
            <person name="Thon M.R."/>
            <person name="O'Connell R.J."/>
        </authorList>
    </citation>
    <scope>NUCLEOTIDE SEQUENCE [LARGE SCALE GENOMIC DNA]</scope>
    <source>
        <strain evidence="2">IMI 349063</strain>
    </source>
</reference>
<gene>
    <name evidence="1" type="ORF">CH63R_14015</name>
</gene>
<proteinExistence type="predicted"/>
<evidence type="ECO:0000313" key="2">
    <source>
        <dbReference type="Proteomes" id="UP000092177"/>
    </source>
</evidence>
<protein>
    <submittedName>
        <fullName evidence="1">Uncharacterized protein</fullName>
    </submittedName>
</protein>
<name>A0A1B7XSQ1_COLHI</name>